<dbReference type="PROSITE" id="PS51272">
    <property type="entry name" value="SLH"/>
    <property type="match status" value="1"/>
</dbReference>
<dbReference type="PANTHER" id="PTHR43308">
    <property type="entry name" value="OUTER MEMBRANE PROTEIN ALPHA-RELATED"/>
    <property type="match status" value="1"/>
</dbReference>
<feature type="chain" id="PRO_5044950903" description="SLH domain-containing protein" evidence="2">
    <location>
        <begin position="28"/>
        <end position="692"/>
    </location>
</feature>
<proteinExistence type="inferred from homology"/>
<evidence type="ECO:0000256" key="2">
    <source>
        <dbReference type="RuleBase" id="RU363072"/>
    </source>
</evidence>
<evidence type="ECO:0000313" key="4">
    <source>
        <dbReference type="EMBL" id="NQE35975.1"/>
    </source>
</evidence>
<dbReference type="InterPro" id="IPR001119">
    <property type="entry name" value="SLH_dom"/>
</dbReference>
<gene>
    <name evidence="4" type="ORF">E5S67_03737</name>
</gene>
<feature type="domain" description="SLH" evidence="3">
    <location>
        <begin position="208"/>
        <end position="272"/>
    </location>
</feature>
<dbReference type="InterPro" id="IPR038673">
    <property type="entry name" value="OprB_sf"/>
</dbReference>
<protein>
    <recommendedName>
        <fullName evidence="3">SLH domain-containing protein</fullName>
    </recommendedName>
</protein>
<dbReference type="NCBIfam" id="NF033921">
    <property type="entry name" value="por_somb"/>
    <property type="match status" value="1"/>
</dbReference>
<organism evidence="4 5">
    <name type="scientific">Microcoleus asticus IPMA8</name>
    <dbReference type="NCBI Taxonomy" id="2563858"/>
    <lineage>
        <taxon>Bacteria</taxon>
        <taxon>Bacillati</taxon>
        <taxon>Cyanobacteriota</taxon>
        <taxon>Cyanophyceae</taxon>
        <taxon>Oscillatoriophycideae</taxon>
        <taxon>Oscillatoriales</taxon>
        <taxon>Microcoleaceae</taxon>
        <taxon>Microcoleus</taxon>
        <taxon>Microcoleus asticus</taxon>
    </lineage>
</organism>
<comment type="caution">
    <text evidence="4">The sequence shown here is derived from an EMBL/GenBank/DDBJ whole genome shotgun (WGS) entry which is preliminary data.</text>
</comment>
<dbReference type="InterPro" id="IPR007049">
    <property type="entry name" value="Carb-sel_porin_OprB"/>
</dbReference>
<dbReference type="EMBL" id="SRRZ01000069">
    <property type="protein sequence ID" value="NQE35975.1"/>
    <property type="molecule type" value="Genomic_DNA"/>
</dbReference>
<evidence type="ECO:0000313" key="5">
    <source>
        <dbReference type="Proteomes" id="UP000702425"/>
    </source>
</evidence>
<dbReference type="PANTHER" id="PTHR43308:SF1">
    <property type="entry name" value="OUTER MEMBRANE PROTEIN ALPHA"/>
    <property type="match status" value="1"/>
</dbReference>
<dbReference type="InterPro" id="IPR051465">
    <property type="entry name" value="Cell_Envelope_Struct_Comp"/>
</dbReference>
<dbReference type="RefSeq" id="WP_246276854.1">
    <property type="nucleotide sequence ID" value="NZ_CAWPPK010000284.1"/>
</dbReference>
<accession>A0ABX2D2S1</accession>
<name>A0ABX2D2S1_9CYAN</name>
<feature type="signal peptide" evidence="2">
    <location>
        <begin position="1"/>
        <end position="27"/>
    </location>
</feature>
<dbReference type="Gene3D" id="2.40.160.180">
    <property type="entry name" value="Carbohydrate-selective porin OprB"/>
    <property type="match status" value="1"/>
</dbReference>
<dbReference type="Pfam" id="PF04966">
    <property type="entry name" value="OprB"/>
    <property type="match status" value="1"/>
</dbReference>
<keyword evidence="5" id="KW-1185">Reference proteome</keyword>
<evidence type="ECO:0000259" key="3">
    <source>
        <dbReference type="PROSITE" id="PS51272"/>
    </source>
</evidence>
<comment type="similarity">
    <text evidence="1 2">Belongs to the OprB family.</text>
</comment>
<dbReference type="Pfam" id="PF00395">
    <property type="entry name" value="SLH"/>
    <property type="match status" value="1"/>
</dbReference>
<reference evidence="4 5" key="1">
    <citation type="journal article" date="2020" name="Sci. Rep.">
        <title>A novel cyanobacterial geosmin producer, revising GeoA distribution and dispersion patterns in Bacteria.</title>
        <authorList>
            <person name="Churro C."/>
            <person name="Semedo-Aguiar A.P."/>
            <person name="Silva A.D."/>
            <person name="Pereira-Leal J.B."/>
            <person name="Leite R.B."/>
        </authorList>
    </citation>
    <scope>NUCLEOTIDE SEQUENCE [LARGE SCALE GENOMIC DNA]</scope>
    <source>
        <strain evidence="4 5">IPMA8</strain>
    </source>
</reference>
<sequence>MSKLSLPLPLTSLILGCNLLILPPVWAQANLADTPEPESQTTINANLPDKNEATEQVIRLADTSGIMVTSTDEINTTNESLRPSSVTTFNSNDFEEESQDLSISNIEPSNIPPTPIRKEEGYVLPSLSPIEGEEVRGDRVLSEKYWEELLSNSKVISNTLKNQQVSSGNRLPSVNADDEPQVQEIPTNQLQPPQLYSQPPDAMEEVTSVTDLRDLSPGDWAYEALRSLVEKYRCIAGSGKGTFEGNRAITRYEFAAAFNTCLIKVGRIIYSLSNTFPNREELAVVQRLQADFATELKTITTKIDNLEQRVTSLNNNQFSTTTVLRGTVDFNLISAFGDRKAVPSGEKPRDDLNENLTLSARINLNFDTSFTGRDRLRTSIRAGNVSNFGSSVTGTDMTSLIGAVNTSNNLRVGSLFYEFPIGKRGKVAIAPLADFPTRIFPALNPVSSISNFGAESPIYSFAFGTGAVVYYNFTDKIAAGVSYLTTSGSNPVEGLFGGQYTALTQLTYTPSNRLAIAFTYGRYYAPEPGSTVNVTGSKGSRFAQLPFGENTATSSNAFGLQSTYKLSNKLILGAWVSYFNARAESSPRVNGLDGSRGASADIWSWAVTAVVPDLGKLGSQLNFVFGMPPKVTSNDVYSRLDRDSSLHFELSYRYPLTNNIFLTPGVLLITNPEHNAANDSIWIGLFRTTFTF</sequence>
<dbReference type="PROSITE" id="PS51257">
    <property type="entry name" value="PROKAR_LIPOPROTEIN"/>
    <property type="match status" value="1"/>
</dbReference>
<dbReference type="InterPro" id="IPR047684">
    <property type="entry name" value="Por_som-like"/>
</dbReference>
<dbReference type="Proteomes" id="UP000702425">
    <property type="component" value="Unassembled WGS sequence"/>
</dbReference>
<evidence type="ECO:0000256" key="1">
    <source>
        <dbReference type="ARBA" id="ARBA00008769"/>
    </source>
</evidence>
<keyword evidence="2" id="KW-0732">Signal</keyword>